<evidence type="ECO:0000313" key="2">
    <source>
        <dbReference type="EMBL" id="KAF1986453.1"/>
    </source>
</evidence>
<dbReference type="GO" id="GO:0005524">
    <property type="term" value="F:ATP binding"/>
    <property type="evidence" value="ECO:0007669"/>
    <property type="project" value="InterPro"/>
</dbReference>
<dbReference type="EMBL" id="ML977157">
    <property type="protein sequence ID" value="KAF1986453.1"/>
    <property type="molecule type" value="Genomic_DNA"/>
</dbReference>
<keyword evidence="3" id="KW-1185">Reference proteome</keyword>
<dbReference type="Proteomes" id="UP000800041">
    <property type="component" value="Unassembled WGS sequence"/>
</dbReference>
<accession>A0A6G1GZQ6</accession>
<dbReference type="PROSITE" id="PS50011">
    <property type="entry name" value="PROTEIN_KINASE_DOM"/>
    <property type="match status" value="1"/>
</dbReference>
<name>A0A6G1GZQ6_9PEZI</name>
<sequence length="258" mass="28492">MLEVVQALYACKDEDLSPPTSIPPDPSTLPISHMELILRSGINYFHTTTTDLTLDTADPLSLSTLPLHPPYTYIKSPSLHHASTPTHISISLTLLLHEARTLQHLLSHPHPAIATYIGILTSPSTDTITGLCFRLYGRNLHEMTHIDAPSFDRAACLRDVTSAVEHLHGLGIIYGNVSPANVFSRNREGEGEGEGRGGWVLEDFDSCAWEGERLWLKGGTPGFEPTGFEFEVAVREIDFYALRKMEEYLGLSDLAAEE</sequence>
<organism evidence="2 3">
    <name type="scientific">Aulographum hederae CBS 113979</name>
    <dbReference type="NCBI Taxonomy" id="1176131"/>
    <lineage>
        <taxon>Eukaryota</taxon>
        <taxon>Fungi</taxon>
        <taxon>Dikarya</taxon>
        <taxon>Ascomycota</taxon>
        <taxon>Pezizomycotina</taxon>
        <taxon>Dothideomycetes</taxon>
        <taxon>Pleosporomycetidae</taxon>
        <taxon>Aulographales</taxon>
        <taxon>Aulographaceae</taxon>
    </lineage>
</organism>
<dbReference type="GO" id="GO:0004672">
    <property type="term" value="F:protein kinase activity"/>
    <property type="evidence" value="ECO:0007669"/>
    <property type="project" value="InterPro"/>
</dbReference>
<reference evidence="2" key="1">
    <citation type="journal article" date="2020" name="Stud. Mycol.">
        <title>101 Dothideomycetes genomes: a test case for predicting lifestyles and emergence of pathogens.</title>
        <authorList>
            <person name="Haridas S."/>
            <person name="Albert R."/>
            <person name="Binder M."/>
            <person name="Bloem J."/>
            <person name="Labutti K."/>
            <person name="Salamov A."/>
            <person name="Andreopoulos B."/>
            <person name="Baker S."/>
            <person name="Barry K."/>
            <person name="Bills G."/>
            <person name="Bluhm B."/>
            <person name="Cannon C."/>
            <person name="Castanera R."/>
            <person name="Culley D."/>
            <person name="Daum C."/>
            <person name="Ezra D."/>
            <person name="Gonzalez J."/>
            <person name="Henrissat B."/>
            <person name="Kuo A."/>
            <person name="Liang C."/>
            <person name="Lipzen A."/>
            <person name="Lutzoni F."/>
            <person name="Magnuson J."/>
            <person name="Mondo S."/>
            <person name="Nolan M."/>
            <person name="Ohm R."/>
            <person name="Pangilinan J."/>
            <person name="Park H.-J."/>
            <person name="Ramirez L."/>
            <person name="Alfaro M."/>
            <person name="Sun H."/>
            <person name="Tritt A."/>
            <person name="Yoshinaga Y."/>
            <person name="Zwiers L.-H."/>
            <person name="Turgeon B."/>
            <person name="Goodwin S."/>
            <person name="Spatafora J."/>
            <person name="Crous P."/>
            <person name="Grigoriev I."/>
        </authorList>
    </citation>
    <scope>NUCLEOTIDE SEQUENCE</scope>
    <source>
        <strain evidence="2">CBS 113979</strain>
    </source>
</reference>
<dbReference type="OrthoDB" id="4062651at2759"/>
<protein>
    <recommendedName>
        <fullName evidence="1">Protein kinase domain-containing protein</fullName>
    </recommendedName>
</protein>
<evidence type="ECO:0000313" key="3">
    <source>
        <dbReference type="Proteomes" id="UP000800041"/>
    </source>
</evidence>
<dbReference type="SUPFAM" id="SSF56112">
    <property type="entry name" value="Protein kinase-like (PK-like)"/>
    <property type="match status" value="1"/>
</dbReference>
<feature type="domain" description="Protein kinase" evidence="1">
    <location>
        <begin position="34"/>
        <end position="258"/>
    </location>
</feature>
<proteinExistence type="predicted"/>
<dbReference type="AlphaFoldDB" id="A0A6G1GZQ6"/>
<dbReference type="Gene3D" id="1.10.510.10">
    <property type="entry name" value="Transferase(Phosphotransferase) domain 1"/>
    <property type="match status" value="1"/>
</dbReference>
<evidence type="ECO:0000259" key="1">
    <source>
        <dbReference type="PROSITE" id="PS50011"/>
    </source>
</evidence>
<dbReference type="InterPro" id="IPR011009">
    <property type="entry name" value="Kinase-like_dom_sf"/>
</dbReference>
<dbReference type="InterPro" id="IPR000719">
    <property type="entry name" value="Prot_kinase_dom"/>
</dbReference>
<gene>
    <name evidence="2" type="ORF">K402DRAFT_463732</name>
</gene>